<proteinExistence type="predicted"/>
<evidence type="ECO:0000256" key="1">
    <source>
        <dbReference type="SAM" id="MobiDB-lite"/>
    </source>
</evidence>
<reference evidence="2" key="1">
    <citation type="submission" date="2020-08" db="EMBL/GenBank/DDBJ databases">
        <title>Plant Genome Project.</title>
        <authorList>
            <person name="Zhang R.-G."/>
        </authorList>
    </citation>
    <scope>NUCLEOTIDE SEQUENCE</scope>
    <source>
        <strain evidence="2">WSP0</strain>
        <tissue evidence="2">Leaf</tissue>
    </source>
</reference>
<dbReference type="EMBL" id="JACTNZ010000005">
    <property type="protein sequence ID" value="KAG5547972.1"/>
    <property type="molecule type" value="Genomic_DNA"/>
</dbReference>
<dbReference type="Proteomes" id="UP000823749">
    <property type="component" value="Chromosome 5"/>
</dbReference>
<feature type="region of interest" description="Disordered" evidence="1">
    <location>
        <begin position="21"/>
        <end position="54"/>
    </location>
</feature>
<keyword evidence="3" id="KW-1185">Reference proteome</keyword>
<evidence type="ECO:0000313" key="2">
    <source>
        <dbReference type="EMBL" id="KAG5547972.1"/>
    </source>
</evidence>
<comment type="caution">
    <text evidence="2">The sequence shown here is derived from an EMBL/GenBank/DDBJ whole genome shotgun (WGS) entry which is preliminary data.</text>
</comment>
<sequence length="54" mass="5532">MTCKECGMVGHNKRTCKKQKTTIASGGGESSGVGPNEANPAHSIVSAIVSTNTR</sequence>
<gene>
    <name evidence="2" type="ORF">RHGRI_013609</name>
</gene>
<organism evidence="2 3">
    <name type="scientific">Rhododendron griersonianum</name>
    <dbReference type="NCBI Taxonomy" id="479676"/>
    <lineage>
        <taxon>Eukaryota</taxon>
        <taxon>Viridiplantae</taxon>
        <taxon>Streptophyta</taxon>
        <taxon>Embryophyta</taxon>
        <taxon>Tracheophyta</taxon>
        <taxon>Spermatophyta</taxon>
        <taxon>Magnoliopsida</taxon>
        <taxon>eudicotyledons</taxon>
        <taxon>Gunneridae</taxon>
        <taxon>Pentapetalae</taxon>
        <taxon>asterids</taxon>
        <taxon>Ericales</taxon>
        <taxon>Ericaceae</taxon>
        <taxon>Ericoideae</taxon>
        <taxon>Rhodoreae</taxon>
        <taxon>Rhododendron</taxon>
    </lineage>
</organism>
<evidence type="ECO:0008006" key="4">
    <source>
        <dbReference type="Google" id="ProtNLM"/>
    </source>
</evidence>
<protein>
    <recommendedName>
        <fullName evidence="4">CCHC-type domain-containing protein</fullName>
    </recommendedName>
</protein>
<dbReference type="AlphaFoldDB" id="A0AAV6K685"/>
<accession>A0AAV6K685</accession>
<name>A0AAV6K685_9ERIC</name>
<evidence type="ECO:0000313" key="3">
    <source>
        <dbReference type="Proteomes" id="UP000823749"/>
    </source>
</evidence>